<dbReference type="Gene3D" id="3.80.10.10">
    <property type="entry name" value="Ribonuclease Inhibitor"/>
    <property type="match status" value="1"/>
</dbReference>
<name>A0A5C3KD21_COPMA</name>
<dbReference type="Proteomes" id="UP000307440">
    <property type="component" value="Unassembled WGS sequence"/>
</dbReference>
<dbReference type="InterPro" id="IPR032675">
    <property type="entry name" value="LRR_dom_sf"/>
</dbReference>
<dbReference type="InterPro" id="IPR036047">
    <property type="entry name" value="F-box-like_dom_sf"/>
</dbReference>
<gene>
    <name evidence="1" type="ORF">FA15DRAFT_698308</name>
</gene>
<accession>A0A5C3KD21</accession>
<proteinExistence type="predicted"/>
<dbReference type="OrthoDB" id="3217549at2759"/>
<evidence type="ECO:0000313" key="1">
    <source>
        <dbReference type="EMBL" id="TFK17818.1"/>
    </source>
</evidence>
<dbReference type="AlphaFoldDB" id="A0A5C3KD21"/>
<protein>
    <submittedName>
        <fullName evidence="1">Uncharacterized protein</fullName>
    </submittedName>
</protein>
<dbReference type="STRING" id="230819.A0A5C3KD21"/>
<evidence type="ECO:0000313" key="2">
    <source>
        <dbReference type="Proteomes" id="UP000307440"/>
    </source>
</evidence>
<keyword evidence="2" id="KW-1185">Reference proteome</keyword>
<sequence length="521" mass="58358">MENLPGIEQVPLETLTEIFSHFVRQQRDGGYPKEPRLGVATSRLACTSPVTLSHVCAHWRSLALSTPFLWSSIFVGCPKTPNAGHVDIVKAWIQRSGSVPLDLEIQCPCSGNNVLTCPSDSVVAALVEHIGRWRRLEVRSTHRFQKAFCDSVDTENGISLEQIDVNDQLFFNTIYSFPHLQRIHYLNGHGQLDLVAPGPQHYNKLTELYFERILDFHQIHTFLSRSKMSLRKFHVHRFESLHKYEDVIDLPLCLPKLQNFQVNFRVPSHDLGQASIPNICRIIDNLTLPALVSFHLADLNLSTTAIGGKLSIKLDSRTNSGSFNGSKRGWETLQNLLSTFNTQLKKFSFDGAADGRHDDMAISIIQSPLMMALEHLEITAPISDAFIVALHVELDAPPWNVFLPRLKSLRLARCWSTDGVLSSMICSRAFTDTAPSPFNEIAAGRAASPSLFTPTFPSYQGKLHSVHALLYGPGPFEEDVSLHFPGMDLNVKLEKDHFDFLVHNTTMAMSEEGMDAPHMET</sequence>
<reference evidence="1 2" key="1">
    <citation type="journal article" date="2019" name="Nat. Ecol. Evol.">
        <title>Megaphylogeny resolves global patterns of mushroom evolution.</title>
        <authorList>
            <person name="Varga T."/>
            <person name="Krizsan K."/>
            <person name="Foldi C."/>
            <person name="Dima B."/>
            <person name="Sanchez-Garcia M."/>
            <person name="Sanchez-Ramirez S."/>
            <person name="Szollosi G.J."/>
            <person name="Szarkandi J.G."/>
            <person name="Papp V."/>
            <person name="Albert L."/>
            <person name="Andreopoulos W."/>
            <person name="Angelini C."/>
            <person name="Antonin V."/>
            <person name="Barry K.W."/>
            <person name="Bougher N.L."/>
            <person name="Buchanan P."/>
            <person name="Buyck B."/>
            <person name="Bense V."/>
            <person name="Catcheside P."/>
            <person name="Chovatia M."/>
            <person name="Cooper J."/>
            <person name="Damon W."/>
            <person name="Desjardin D."/>
            <person name="Finy P."/>
            <person name="Geml J."/>
            <person name="Haridas S."/>
            <person name="Hughes K."/>
            <person name="Justo A."/>
            <person name="Karasinski D."/>
            <person name="Kautmanova I."/>
            <person name="Kiss B."/>
            <person name="Kocsube S."/>
            <person name="Kotiranta H."/>
            <person name="LaButti K.M."/>
            <person name="Lechner B.E."/>
            <person name="Liimatainen K."/>
            <person name="Lipzen A."/>
            <person name="Lukacs Z."/>
            <person name="Mihaltcheva S."/>
            <person name="Morgado L.N."/>
            <person name="Niskanen T."/>
            <person name="Noordeloos M.E."/>
            <person name="Ohm R.A."/>
            <person name="Ortiz-Santana B."/>
            <person name="Ovrebo C."/>
            <person name="Racz N."/>
            <person name="Riley R."/>
            <person name="Savchenko A."/>
            <person name="Shiryaev A."/>
            <person name="Soop K."/>
            <person name="Spirin V."/>
            <person name="Szebenyi C."/>
            <person name="Tomsovsky M."/>
            <person name="Tulloss R.E."/>
            <person name="Uehling J."/>
            <person name="Grigoriev I.V."/>
            <person name="Vagvolgyi C."/>
            <person name="Papp T."/>
            <person name="Martin F.M."/>
            <person name="Miettinen O."/>
            <person name="Hibbett D.S."/>
            <person name="Nagy L.G."/>
        </authorList>
    </citation>
    <scope>NUCLEOTIDE SEQUENCE [LARGE SCALE GENOMIC DNA]</scope>
    <source>
        <strain evidence="1 2">CBS 121175</strain>
    </source>
</reference>
<organism evidence="1 2">
    <name type="scientific">Coprinopsis marcescibilis</name>
    <name type="common">Agaric fungus</name>
    <name type="synonym">Psathyrella marcescibilis</name>
    <dbReference type="NCBI Taxonomy" id="230819"/>
    <lineage>
        <taxon>Eukaryota</taxon>
        <taxon>Fungi</taxon>
        <taxon>Dikarya</taxon>
        <taxon>Basidiomycota</taxon>
        <taxon>Agaricomycotina</taxon>
        <taxon>Agaricomycetes</taxon>
        <taxon>Agaricomycetidae</taxon>
        <taxon>Agaricales</taxon>
        <taxon>Agaricineae</taxon>
        <taxon>Psathyrellaceae</taxon>
        <taxon>Coprinopsis</taxon>
    </lineage>
</organism>
<dbReference type="SUPFAM" id="SSF81383">
    <property type="entry name" value="F-box domain"/>
    <property type="match status" value="1"/>
</dbReference>
<dbReference type="EMBL" id="ML210460">
    <property type="protein sequence ID" value="TFK17818.1"/>
    <property type="molecule type" value="Genomic_DNA"/>
</dbReference>
<dbReference type="Gene3D" id="1.20.1280.50">
    <property type="match status" value="1"/>
</dbReference>